<dbReference type="RefSeq" id="WP_120188149.1">
    <property type="nucleotide sequence ID" value="NZ_MCHY01000003.1"/>
</dbReference>
<keyword evidence="1" id="KW-0732">Signal</keyword>
<dbReference type="EMBL" id="MCHY01000003">
    <property type="protein sequence ID" value="RKD26496.1"/>
    <property type="molecule type" value="Genomic_DNA"/>
</dbReference>
<keyword evidence="3" id="KW-1185">Reference proteome</keyword>
<evidence type="ECO:0000313" key="2">
    <source>
        <dbReference type="EMBL" id="RKD26496.1"/>
    </source>
</evidence>
<evidence type="ECO:0000256" key="1">
    <source>
        <dbReference type="SAM" id="SignalP"/>
    </source>
</evidence>
<accession>A0A419SQ23</accession>
<comment type="caution">
    <text evidence="2">The sequence shown here is derived from an EMBL/GenBank/DDBJ whole genome shotgun (WGS) entry which is preliminary data.</text>
</comment>
<feature type="chain" id="PRO_5039332675" description="Thioredoxin" evidence="1">
    <location>
        <begin position="24"/>
        <end position="140"/>
    </location>
</feature>
<protein>
    <recommendedName>
        <fullName evidence="4">Thioredoxin</fullName>
    </recommendedName>
</protein>
<dbReference type="AlphaFoldDB" id="A0A419SQ23"/>
<name>A0A419SQ23_9BACL</name>
<feature type="signal peptide" evidence="1">
    <location>
        <begin position="1"/>
        <end position="23"/>
    </location>
</feature>
<dbReference type="Proteomes" id="UP000284219">
    <property type="component" value="Unassembled WGS sequence"/>
</dbReference>
<evidence type="ECO:0008006" key="4">
    <source>
        <dbReference type="Google" id="ProtNLM"/>
    </source>
</evidence>
<gene>
    <name evidence="2" type="ORF">BEP19_16800</name>
</gene>
<evidence type="ECO:0000313" key="3">
    <source>
        <dbReference type="Proteomes" id="UP000284219"/>
    </source>
</evidence>
<dbReference type="PROSITE" id="PS51257">
    <property type="entry name" value="PROKAR_LIPOPROTEIN"/>
    <property type="match status" value="1"/>
</dbReference>
<organism evidence="2 3">
    <name type="scientific">Ammoniphilus oxalaticus</name>
    <dbReference type="NCBI Taxonomy" id="66863"/>
    <lineage>
        <taxon>Bacteria</taxon>
        <taxon>Bacillati</taxon>
        <taxon>Bacillota</taxon>
        <taxon>Bacilli</taxon>
        <taxon>Bacillales</taxon>
        <taxon>Paenibacillaceae</taxon>
        <taxon>Aneurinibacillus group</taxon>
        <taxon>Ammoniphilus</taxon>
    </lineage>
</organism>
<proteinExistence type="predicted"/>
<reference evidence="2 3" key="1">
    <citation type="submission" date="2016-08" db="EMBL/GenBank/DDBJ databases">
        <title>Novel Firmicute Genomes.</title>
        <authorList>
            <person name="Poppleton D.I."/>
            <person name="Gribaldo S."/>
        </authorList>
    </citation>
    <scope>NUCLEOTIDE SEQUENCE [LARGE SCALE GENOMIC DNA]</scope>
    <source>
        <strain evidence="2 3">RAOx-1</strain>
    </source>
</reference>
<sequence>MRKSIGWLMPLAFLLLMACGSGGNGGSYFTQTSFDEINRYFEGDQDGFVFITVDNDEPFVKTVEQVANQEKVTVWMYNPYRADGANRNEDGRPMYPDSSDIRGNSVFYMENNRVVGELPADGYAGSRLVEELTSFFNLYR</sequence>